<accession>D3PXE0</accession>
<proteinExistence type="predicted"/>
<dbReference type="PANTHER" id="PTHR11079:SF179">
    <property type="entry name" value="TRNA(ADENINE(34)) DEAMINASE, CHLOROPLASTIC"/>
    <property type="match status" value="1"/>
</dbReference>
<organism evidence="2 3">
    <name type="scientific">Stackebrandtia nassauensis (strain DSM 44728 / CIP 108903 / NRRL B-16338 / NBRC 102104 / LLR-40K-21)</name>
    <dbReference type="NCBI Taxonomy" id="446470"/>
    <lineage>
        <taxon>Bacteria</taxon>
        <taxon>Bacillati</taxon>
        <taxon>Actinomycetota</taxon>
        <taxon>Actinomycetes</taxon>
        <taxon>Glycomycetales</taxon>
        <taxon>Glycomycetaceae</taxon>
        <taxon>Stackebrandtia</taxon>
    </lineage>
</organism>
<evidence type="ECO:0000313" key="2">
    <source>
        <dbReference type="EMBL" id="ADD41403.1"/>
    </source>
</evidence>
<dbReference type="GO" id="GO:0003824">
    <property type="term" value="F:catalytic activity"/>
    <property type="evidence" value="ECO:0007669"/>
    <property type="project" value="InterPro"/>
</dbReference>
<dbReference type="Gene3D" id="3.40.140.10">
    <property type="entry name" value="Cytidine Deaminase, domain 2"/>
    <property type="match status" value="1"/>
</dbReference>
<evidence type="ECO:0000259" key="1">
    <source>
        <dbReference type="PROSITE" id="PS51747"/>
    </source>
</evidence>
<keyword evidence="3" id="KW-1185">Reference proteome</keyword>
<feature type="domain" description="CMP/dCMP-type deaminase" evidence="1">
    <location>
        <begin position="8"/>
        <end position="119"/>
    </location>
</feature>
<dbReference type="InterPro" id="IPR016193">
    <property type="entry name" value="Cytidine_deaminase-like"/>
</dbReference>
<dbReference type="PROSITE" id="PS51747">
    <property type="entry name" value="CYT_DCMP_DEAMINASES_2"/>
    <property type="match status" value="1"/>
</dbReference>
<dbReference type="CDD" id="cd01285">
    <property type="entry name" value="nucleoside_deaminase"/>
    <property type="match status" value="1"/>
</dbReference>
<dbReference type="RefSeq" id="WP_013016974.1">
    <property type="nucleotide sequence ID" value="NC_013947.1"/>
</dbReference>
<dbReference type="Proteomes" id="UP000000844">
    <property type="component" value="Chromosome"/>
</dbReference>
<protein>
    <submittedName>
        <fullName evidence="2">CMP/dCMP deaminase zinc-binding protein</fullName>
    </submittedName>
</protein>
<evidence type="ECO:0000313" key="3">
    <source>
        <dbReference type="Proteomes" id="UP000000844"/>
    </source>
</evidence>
<dbReference type="PANTHER" id="PTHR11079">
    <property type="entry name" value="CYTOSINE DEAMINASE FAMILY MEMBER"/>
    <property type="match status" value="1"/>
</dbReference>
<dbReference type="AlphaFoldDB" id="D3PXE0"/>
<dbReference type="InterPro" id="IPR002125">
    <property type="entry name" value="CMP_dCMP_dom"/>
</dbReference>
<dbReference type="KEGG" id="sna:Snas_1704"/>
<dbReference type="HOGENOM" id="CLU_025810_5_1_11"/>
<dbReference type="EMBL" id="CP001778">
    <property type="protein sequence ID" value="ADD41403.1"/>
    <property type="molecule type" value="Genomic_DNA"/>
</dbReference>
<dbReference type="SUPFAM" id="SSF53927">
    <property type="entry name" value="Cytidine deaminase-like"/>
    <property type="match status" value="1"/>
</dbReference>
<dbReference type="OrthoDB" id="9802676at2"/>
<dbReference type="STRING" id="446470.Snas_1704"/>
<gene>
    <name evidence="2" type="ordered locus">Snas_1704</name>
</gene>
<name>D3PXE0_STANL</name>
<dbReference type="eggNOG" id="COG0590">
    <property type="taxonomic scope" value="Bacteria"/>
</dbReference>
<sequence>MSVGSLTETDRQHLRRCVDLAREALDAGDDPFGSLLVDGAGVVRREERNRERSVDATCHPEFALAKWAGANLSPDERRDSVVYTSGEHCPMCSAAHAWVGLGRIVYVASSAQLTAWRREQGFGPGPVASLSIRDVAPAIPVAGPEPSLQEEIFALHRRAAARA</sequence>
<dbReference type="Pfam" id="PF00383">
    <property type="entry name" value="dCMP_cyt_deam_1"/>
    <property type="match status" value="1"/>
</dbReference>
<reference evidence="2 3" key="1">
    <citation type="journal article" date="2009" name="Stand. Genomic Sci.">
        <title>Complete genome sequence of Stackebrandtia nassauensis type strain (LLR-40K-21).</title>
        <authorList>
            <person name="Munk C."/>
            <person name="Lapidus A."/>
            <person name="Copeland A."/>
            <person name="Jando M."/>
            <person name="Mayilraj S."/>
            <person name="Glavina Del Rio T."/>
            <person name="Nolan M."/>
            <person name="Chen F."/>
            <person name="Lucas S."/>
            <person name="Tice H."/>
            <person name="Cheng J.F."/>
            <person name="Han C."/>
            <person name="Detter J.C."/>
            <person name="Bruce D."/>
            <person name="Goodwin L."/>
            <person name="Chain P."/>
            <person name="Pitluck S."/>
            <person name="Goker M."/>
            <person name="Ovchinikova G."/>
            <person name="Pati A."/>
            <person name="Ivanova N."/>
            <person name="Mavromatis K."/>
            <person name="Chen A."/>
            <person name="Palaniappan K."/>
            <person name="Land M."/>
            <person name="Hauser L."/>
            <person name="Chang Y.J."/>
            <person name="Jeffries C.D."/>
            <person name="Bristow J."/>
            <person name="Eisen J.A."/>
            <person name="Markowitz V."/>
            <person name="Hugenholtz P."/>
            <person name="Kyrpides N.C."/>
            <person name="Klenk H.P."/>
        </authorList>
    </citation>
    <scope>NUCLEOTIDE SEQUENCE [LARGE SCALE GENOMIC DNA]</scope>
    <source>
        <strain evidence="3">DSM 44728 / CIP 108903 / NRRL B-16338 / NBRC 102104 / LLR-40K-21</strain>
    </source>
</reference>